<keyword evidence="5" id="KW-0597">Phosphoprotein</keyword>
<keyword evidence="4" id="KW-1003">Cell membrane</keyword>
<keyword evidence="16" id="KW-1185">Reference proteome</keyword>
<dbReference type="InterPro" id="IPR036890">
    <property type="entry name" value="HATPase_C_sf"/>
</dbReference>
<dbReference type="Pfam" id="PF00512">
    <property type="entry name" value="HisKA"/>
    <property type="match status" value="1"/>
</dbReference>
<comment type="subcellular location">
    <subcellularLocation>
        <location evidence="2">Cell membrane</location>
        <topology evidence="2">Multi-pass membrane protein</topology>
    </subcellularLocation>
</comment>
<comment type="catalytic activity">
    <reaction evidence="1">
        <text>ATP + protein L-histidine = ADP + protein N-phospho-L-histidine.</text>
        <dbReference type="EC" id="2.7.13.3"/>
    </reaction>
</comment>
<dbReference type="PRINTS" id="PR00344">
    <property type="entry name" value="BCTRLSENSOR"/>
</dbReference>
<dbReference type="InterPro" id="IPR036097">
    <property type="entry name" value="HisK_dim/P_sf"/>
</dbReference>
<dbReference type="Pfam" id="PF00672">
    <property type="entry name" value="HAMP"/>
    <property type="match status" value="1"/>
</dbReference>
<protein>
    <recommendedName>
        <fullName evidence="3">histidine kinase</fullName>
        <ecNumber evidence="3">2.7.13.3</ecNumber>
    </recommendedName>
</protein>
<evidence type="ECO:0000259" key="13">
    <source>
        <dbReference type="PROSITE" id="PS50109"/>
    </source>
</evidence>
<feature type="domain" description="HAMP" evidence="14">
    <location>
        <begin position="193"/>
        <end position="245"/>
    </location>
</feature>
<dbReference type="SMART" id="SM00388">
    <property type="entry name" value="HisKA"/>
    <property type="match status" value="1"/>
</dbReference>
<dbReference type="GO" id="GO:0016301">
    <property type="term" value="F:kinase activity"/>
    <property type="evidence" value="ECO:0007669"/>
    <property type="project" value="UniProtKB-KW"/>
</dbReference>
<keyword evidence="12" id="KW-1133">Transmembrane helix</keyword>
<dbReference type="InterPro" id="IPR003594">
    <property type="entry name" value="HATPase_dom"/>
</dbReference>
<dbReference type="SUPFAM" id="SSF158472">
    <property type="entry name" value="HAMP domain-like"/>
    <property type="match status" value="1"/>
</dbReference>
<keyword evidence="7" id="KW-0547">Nucleotide-binding</keyword>
<evidence type="ECO:0000256" key="9">
    <source>
        <dbReference type="ARBA" id="ARBA00022840"/>
    </source>
</evidence>
<dbReference type="Gene3D" id="1.10.287.130">
    <property type="match status" value="1"/>
</dbReference>
<dbReference type="Gene3D" id="6.10.340.10">
    <property type="match status" value="1"/>
</dbReference>
<dbReference type="CDD" id="cd06225">
    <property type="entry name" value="HAMP"/>
    <property type="match status" value="1"/>
</dbReference>
<evidence type="ECO:0000313" key="16">
    <source>
        <dbReference type="Proteomes" id="UP001161691"/>
    </source>
</evidence>
<keyword evidence="12" id="KW-0812">Transmembrane</keyword>
<dbReference type="SMART" id="SM00304">
    <property type="entry name" value="HAMP"/>
    <property type="match status" value="1"/>
</dbReference>
<dbReference type="Gene3D" id="3.30.565.10">
    <property type="entry name" value="Histidine kinase-like ATPase, C-terminal domain"/>
    <property type="match status" value="1"/>
</dbReference>
<evidence type="ECO:0000259" key="14">
    <source>
        <dbReference type="PROSITE" id="PS50885"/>
    </source>
</evidence>
<evidence type="ECO:0000256" key="1">
    <source>
        <dbReference type="ARBA" id="ARBA00000085"/>
    </source>
</evidence>
<keyword evidence="11 12" id="KW-0472">Membrane</keyword>
<dbReference type="PROSITE" id="PS50885">
    <property type="entry name" value="HAMP"/>
    <property type="match status" value="1"/>
</dbReference>
<dbReference type="InterPro" id="IPR050736">
    <property type="entry name" value="Sensor_HK_Regulatory"/>
</dbReference>
<dbReference type="InterPro" id="IPR005467">
    <property type="entry name" value="His_kinase_dom"/>
</dbReference>
<evidence type="ECO:0000256" key="4">
    <source>
        <dbReference type="ARBA" id="ARBA00022475"/>
    </source>
</evidence>
<evidence type="ECO:0000313" key="15">
    <source>
        <dbReference type="EMBL" id="MDI4649153.1"/>
    </source>
</evidence>
<gene>
    <name evidence="15" type="ORF">KB449_29725</name>
</gene>
<evidence type="ECO:0000256" key="2">
    <source>
        <dbReference type="ARBA" id="ARBA00004651"/>
    </source>
</evidence>
<dbReference type="SUPFAM" id="SSF55874">
    <property type="entry name" value="ATPase domain of HSP90 chaperone/DNA topoisomerase II/histidine kinase"/>
    <property type="match status" value="1"/>
</dbReference>
<evidence type="ECO:0000256" key="8">
    <source>
        <dbReference type="ARBA" id="ARBA00022777"/>
    </source>
</evidence>
<dbReference type="EMBL" id="JAGRPV010000001">
    <property type="protein sequence ID" value="MDI4649153.1"/>
    <property type="molecule type" value="Genomic_DNA"/>
</dbReference>
<dbReference type="PANTHER" id="PTHR43711:SF1">
    <property type="entry name" value="HISTIDINE KINASE 1"/>
    <property type="match status" value="1"/>
</dbReference>
<dbReference type="InterPro" id="IPR004358">
    <property type="entry name" value="Sig_transdc_His_kin-like_C"/>
</dbReference>
<evidence type="ECO:0000256" key="7">
    <source>
        <dbReference type="ARBA" id="ARBA00022741"/>
    </source>
</evidence>
<keyword evidence="10" id="KW-0902">Two-component regulatory system</keyword>
<reference evidence="15" key="1">
    <citation type="submission" date="2023-04" db="EMBL/GenBank/DDBJ databases">
        <title>Comparative genomic analysis of Cohnella hashimotonis sp. nov., isolated from the International Space Station.</title>
        <authorList>
            <person name="Venkateswaran K."/>
            <person name="Simpson A."/>
        </authorList>
    </citation>
    <scope>NUCLEOTIDE SEQUENCE</scope>
    <source>
        <strain evidence="15">F6_2S_P_1</strain>
    </source>
</reference>
<evidence type="ECO:0000256" key="12">
    <source>
        <dbReference type="SAM" id="Phobius"/>
    </source>
</evidence>
<keyword evidence="8 15" id="KW-0418">Kinase</keyword>
<dbReference type="SMART" id="SM00387">
    <property type="entry name" value="HATPase_c"/>
    <property type="match status" value="1"/>
</dbReference>
<keyword evidence="9" id="KW-0067">ATP-binding</keyword>
<dbReference type="PANTHER" id="PTHR43711">
    <property type="entry name" value="TWO-COMPONENT HISTIDINE KINASE"/>
    <property type="match status" value="1"/>
</dbReference>
<feature type="transmembrane region" description="Helical" evidence="12">
    <location>
        <begin position="172"/>
        <end position="192"/>
    </location>
</feature>
<dbReference type="InterPro" id="IPR003661">
    <property type="entry name" value="HisK_dim/P_dom"/>
</dbReference>
<dbReference type="EC" id="2.7.13.3" evidence="3"/>
<dbReference type="CDD" id="cd00075">
    <property type="entry name" value="HATPase"/>
    <property type="match status" value="1"/>
</dbReference>
<dbReference type="RefSeq" id="WP_282911812.1">
    <property type="nucleotide sequence ID" value="NZ_JAGRPV010000001.1"/>
</dbReference>
<comment type="caution">
    <text evidence="15">The sequence shown here is derived from an EMBL/GenBank/DDBJ whole genome shotgun (WGS) entry which is preliminary data.</text>
</comment>
<accession>A0ABT6TQM9</accession>
<dbReference type="Proteomes" id="UP001161691">
    <property type="component" value="Unassembled WGS sequence"/>
</dbReference>
<dbReference type="InterPro" id="IPR003660">
    <property type="entry name" value="HAMP_dom"/>
</dbReference>
<dbReference type="Pfam" id="PF02518">
    <property type="entry name" value="HATPase_c"/>
    <property type="match status" value="1"/>
</dbReference>
<keyword evidence="6" id="KW-0808">Transferase</keyword>
<dbReference type="CDD" id="cd00082">
    <property type="entry name" value="HisKA"/>
    <property type="match status" value="1"/>
</dbReference>
<evidence type="ECO:0000256" key="5">
    <source>
        <dbReference type="ARBA" id="ARBA00022553"/>
    </source>
</evidence>
<evidence type="ECO:0000256" key="6">
    <source>
        <dbReference type="ARBA" id="ARBA00022679"/>
    </source>
</evidence>
<feature type="domain" description="Histidine kinase" evidence="13">
    <location>
        <begin position="274"/>
        <end position="494"/>
    </location>
</feature>
<evidence type="ECO:0000256" key="3">
    <source>
        <dbReference type="ARBA" id="ARBA00012438"/>
    </source>
</evidence>
<evidence type="ECO:0000256" key="10">
    <source>
        <dbReference type="ARBA" id="ARBA00023012"/>
    </source>
</evidence>
<dbReference type="SUPFAM" id="SSF47384">
    <property type="entry name" value="Homodimeric domain of signal transducing histidine kinase"/>
    <property type="match status" value="1"/>
</dbReference>
<dbReference type="PROSITE" id="PS50109">
    <property type="entry name" value="HIS_KIN"/>
    <property type="match status" value="1"/>
</dbReference>
<organism evidence="15 16">
    <name type="scientific">Cohnella hashimotonis</name>
    <dbReference type="NCBI Taxonomy" id="2826895"/>
    <lineage>
        <taxon>Bacteria</taxon>
        <taxon>Bacillati</taxon>
        <taxon>Bacillota</taxon>
        <taxon>Bacilli</taxon>
        <taxon>Bacillales</taxon>
        <taxon>Paenibacillaceae</taxon>
        <taxon>Cohnella</taxon>
    </lineage>
</organism>
<sequence length="499" mass="54587">MSRGVRIGLQGKQSLLLALLLAAIVAALSMQVLSGIRDDQKERLEQTFARQAEAANLRVRDAFLTGERVEAKPFMEKNAQRLAVDLGELSGMPVTLYDTDGVLAGTSLPIQPRTDASDALAYTARGMSAYITEGDALLYLAPLYNADQLLGTVQFHASLADQNAFYERIRDLFLYAGLAVLAGGFLVGYLFVRRQVSVIRRLNRATQQIGRGDYLSAAPVRRRDELGELAEGIFDMSGSISSSVTQLHEEKRKLMDAIARLTELERQQKQFIGNISHELKTPLTSIRAYADLLEMYADDPALLGKARERIGTEAARLYELVEKALQLSAMDVYDFETKAEQVALAPLLKEATERIRVKADAVGIRMTLDLQDGSVWADSDNLMHIVLNLLDNAVKYNVSGGAVTLSNRLTYGADGEPRMIVEVADTGRGIPQEAQSRIFDPFYTVSGDRSRATGGTGLGLSLVRSLAEKQGGSVRLAESGSGGSRFILELPVREPKRKS</sequence>
<evidence type="ECO:0000256" key="11">
    <source>
        <dbReference type="ARBA" id="ARBA00023136"/>
    </source>
</evidence>
<name>A0ABT6TQM9_9BACL</name>
<proteinExistence type="predicted"/>